<dbReference type="KEGG" id="opr:Ocepr_1635"/>
<feature type="transmembrane region" description="Helical" evidence="8">
    <location>
        <begin position="180"/>
        <end position="204"/>
    </location>
</feature>
<feature type="transmembrane region" description="Helical" evidence="8">
    <location>
        <begin position="270"/>
        <end position="293"/>
    </location>
</feature>
<feature type="transmembrane region" description="Helical" evidence="8">
    <location>
        <begin position="80"/>
        <end position="103"/>
    </location>
</feature>
<feature type="transmembrane region" description="Helical" evidence="8">
    <location>
        <begin position="478"/>
        <end position="499"/>
    </location>
</feature>
<keyword evidence="2 8" id="KW-0813">Transport</keyword>
<evidence type="ECO:0000256" key="4">
    <source>
        <dbReference type="ARBA" id="ARBA00022519"/>
    </source>
</evidence>
<dbReference type="Proteomes" id="UP000008722">
    <property type="component" value="Chromosome"/>
</dbReference>
<feature type="domain" description="ABC transmembrane type-1" evidence="9">
    <location>
        <begin position="45"/>
        <end position="240"/>
    </location>
</feature>
<proteinExistence type="inferred from homology"/>
<dbReference type="OrthoDB" id="9776648at2"/>
<feature type="domain" description="ABC transmembrane type-1" evidence="9">
    <location>
        <begin position="309"/>
        <end position="499"/>
    </location>
</feature>
<dbReference type="CDD" id="cd06261">
    <property type="entry name" value="TM_PBP2"/>
    <property type="match status" value="2"/>
</dbReference>
<gene>
    <name evidence="10" type="ordered locus">Ocepr_1635</name>
</gene>
<comment type="subcellular location">
    <subcellularLocation>
        <location evidence="1">Cell inner membrane</location>
        <topology evidence="1">Multi-pass membrane protein</topology>
    </subcellularLocation>
    <subcellularLocation>
        <location evidence="8">Cell membrane</location>
        <topology evidence="8">Multi-pass membrane protein</topology>
    </subcellularLocation>
</comment>
<evidence type="ECO:0000256" key="8">
    <source>
        <dbReference type="RuleBase" id="RU363032"/>
    </source>
</evidence>
<evidence type="ECO:0000256" key="5">
    <source>
        <dbReference type="ARBA" id="ARBA00022692"/>
    </source>
</evidence>
<protein>
    <submittedName>
        <fullName evidence="10">Binding-protein-dependent transport systems inner membrane component</fullName>
    </submittedName>
</protein>
<keyword evidence="7 8" id="KW-0472">Membrane</keyword>
<evidence type="ECO:0000256" key="6">
    <source>
        <dbReference type="ARBA" id="ARBA00022989"/>
    </source>
</evidence>
<dbReference type="RefSeq" id="WP_013458258.1">
    <property type="nucleotide sequence ID" value="NC_014761.1"/>
</dbReference>
<dbReference type="AlphaFoldDB" id="E4U9J2"/>
<sequence precursor="true">MRPSPWLWLPVVLAAGAVLLPLLHLLVRAVEGGEAWRTPGYLPLLGRTLLLAAAVLAADVLLALPLAWLVVRTALPGRGWLAVLLVLPLALPGYALAYGLLAATGPAGVLAEVFGWAPPRPSGFVGAWIALVAYTYPYLFLNLKAALGALDPRLEEAAGSLGHGPAARFFRVVLPALKPALFGGGAIVLLHVLADFGVVSLMRYETFSYAIYLQYAALYDQERAAALALWLLGLALLVLTLEGRWLNPNRPGRTGPPAPLAPLGRLGPPAFLAVAAVPLFALALPLLPAGYWAAKLAANWVVADLPRALGQSLSVALPAALLSVAAATPLAVLTARHPGALARLAARLAYLGYASPPLAFGLGYVYLSLSYLPQLYQTLPLLILVYAVHFLAEALGPLRARMLALPPRLEEAARGLGAGRLEVLLRIRWPLIRPGLLAGGLIVFLGAMKELPLAFLLAPLGFESLALAAFDYTEEANYPYAAPFVLLLALVGLGSAALIPQLEKQR</sequence>
<dbReference type="GO" id="GO:0055085">
    <property type="term" value="P:transmembrane transport"/>
    <property type="evidence" value="ECO:0007669"/>
    <property type="project" value="InterPro"/>
</dbReference>
<name>E4U9J2_OCEP5</name>
<dbReference type="HOGENOM" id="CLU_021838_0_0_0"/>
<accession>E4U9J2</accession>
<keyword evidence="6 8" id="KW-1133">Transmembrane helix</keyword>
<dbReference type="GO" id="GO:0005886">
    <property type="term" value="C:plasma membrane"/>
    <property type="evidence" value="ECO:0007669"/>
    <property type="project" value="UniProtKB-SubCell"/>
</dbReference>
<dbReference type="PROSITE" id="PS50928">
    <property type="entry name" value="ABC_TM1"/>
    <property type="match status" value="2"/>
</dbReference>
<organism evidence="10 11">
    <name type="scientific">Oceanithermus profundus (strain DSM 14977 / NBRC 100410 / VKM B-2274 / 506)</name>
    <dbReference type="NCBI Taxonomy" id="670487"/>
    <lineage>
        <taxon>Bacteria</taxon>
        <taxon>Thermotogati</taxon>
        <taxon>Deinococcota</taxon>
        <taxon>Deinococci</taxon>
        <taxon>Thermales</taxon>
        <taxon>Thermaceae</taxon>
        <taxon>Oceanithermus</taxon>
    </lineage>
</organism>
<dbReference type="InterPro" id="IPR000515">
    <property type="entry name" value="MetI-like"/>
</dbReference>
<dbReference type="Gene3D" id="1.10.3720.10">
    <property type="entry name" value="MetI-like"/>
    <property type="match status" value="2"/>
</dbReference>
<feature type="transmembrane region" description="Helical" evidence="8">
    <location>
        <begin position="379"/>
        <end position="398"/>
    </location>
</feature>
<evidence type="ECO:0000313" key="11">
    <source>
        <dbReference type="Proteomes" id="UP000008722"/>
    </source>
</evidence>
<feature type="transmembrane region" description="Helical" evidence="8">
    <location>
        <begin position="123"/>
        <end position="143"/>
    </location>
</feature>
<feature type="transmembrane region" description="Helical" evidence="8">
    <location>
        <begin position="313"/>
        <end position="336"/>
    </location>
</feature>
<reference evidence="10 11" key="2">
    <citation type="journal article" date="2011" name="Stand. Genomic Sci.">
        <title>Complete genome sequence of Oceanithermus profundus type strain (506).</title>
        <authorList>
            <person name="Pati A."/>
            <person name="Zhang X."/>
            <person name="Lapidus A."/>
            <person name="Nolan M."/>
            <person name="Lucas S."/>
            <person name="Del Rio T.G."/>
            <person name="Tice H."/>
            <person name="Cheng J.F."/>
            <person name="Tapia R."/>
            <person name="Han C."/>
            <person name="Goodwin L."/>
            <person name="Pitluck S."/>
            <person name="Liolios K."/>
            <person name="Pagani I."/>
            <person name="Ivanova N."/>
            <person name="Mavromatis K."/>
            <person name="Chen A."/>
            <person name="Palaniappan K."/>
            <person name="Hauser L."/>
            <person name="Jeffries C.D."/>
            <person name="Brambilla E.M."/>
            <person name="Rohl A."/>
            <person name="Mwirichia R."/>
            <person name="Rohde M."/>
            <person name="Tindall B.J."/>
            <person name="Sikorski J."/>
            <person name="Wirth R."/>
            <person name="Goker M."/>
            <person name="Woyke T."/>
            <person name="Detter J.C."/>
            <person name="Bristow J."/>
            <person name="Eisen J.A."/>
            <person name="Markowitz V."/>
            <person name="Hugenholtz P."/>
            <person name="Kyrpides N.C."/>
            <person name="Klenk H.P."/>
            <person name="Land M."/>
        </authorList>
    </citation>
    <scope>NUCLEOTIDE SEQUENCE [LARGE SCALE GENOMIC DNA]</scope>
    <source>
        <strain evidence="11">DSM 14977 / NBRC 100410 / VKM B-2274 / 506</strain>
    </source>
</reference>
<evidence type="ECO:0000256" key="2">
    <source>
        <dbReference type="ARBA" id="ARBA00022448"/>
    </source>
</evidence>
<dbReference type="PANTHER" id="PTHR43357:SF3">
    <property type="entry name" value="FE(3+)-TRANSPORT SYSTEM PERMEASE PROTEIN FBPB 2"/>
    <property type="match status" value="1"/>
</dbReference>
<comment type="similarity">
    <text evidence="8">Belongs to the binding-protein-dependent transport system permease family.</text>
</comment>
<evidence type="ECO:0000259" key="9">
    <source>
        <dbReference type="PROSITE" id="PS50928"/>
    </source>
</evidence>
<dbReference type="PANTHER" id="PTHR43357">
    <property type="entry name" value="INNER MEMBRANE ABC TRANSPORTER PERMEASE PROTEIN YDCV"/>
    <property type="match status" value="1"/>
</dbReference>
<dbReference type="InterPro" id="IPR035906">
    <property type="entry name" value="MetI-like_sf"/>
</dbReference>
<evidence type="ECO:0000313" key="10">
    <source>
        <dbReference type="EMBL" id="ADR37088.1"/>
    </source>
</evidence>
<evidence type="ECO:0000256" key="3">
    <source>
        <dbReference type="ARBA" id="ARBA00022475"/>
    </source>
</evidence>
<keyword evidence="5 8" id="KW-0812">Transmembrane</keyword>
<dbReference type="SUPFAM" id="SSF161098">
    <property type="entry name" value="MetI-like"/>
    <property type="match status" value="2"/>
</dbReference>
<evidence type="ECO:0000256" key="7">
    <source>
        <dbReference type="ARBA" id="ARBA00023136"/>
    </source>
</evidence>
<evidence type="ECO:0000256" key="1">
    <source>
        <dbReference type="ARBA" id="ARBA00004429"/>
    </source>
</evidence>
<dbReference type="eggNOG" id="COG1178">
    <property type="taxonomic scope" value="Bacteria"/>
</dbReference>
<dbReference type="STRING" id="670487.Ocepr_1635"/>
<feature type="transmembrane region" description="Helical" evidence="8">
    <location>
        <begin position="45"/>
        <end position="68"/>
    </location>
</feature>
<keyword evidence="11" id="KW-1185">Reference proteome</keyword>
<reference evidence="11" key="1">
    <citation type="submission" date="2010-11" db="EMBL/GenBank/DDBJ databases">
        <title>The complete sequence of chromosome of Oceanithermus profundus DSM 14977.</title>
        <authorList>
            <consortium name="US DOE Joint Genome Institute (JGI-PGF)"/>
            <person name="Lucas S."/>
            <person name="Copeland A."/>
            <person name="Lapidus A."/>
            <person name="Bruce D."/>
            <person name="Goodwin L."/>
            <person name="Pitluck S."/>
            <person name="Kyrpides N."/>
            <person name="Mavromatis K."/>
            <person name="Pagani I."/>
            <person name="Ivanova N."/>
            <person name="Zhang X."/>
            <person name="Brettin T."/>
            <person name="Detter J.C."/>
            <person name="Tapia R."/>
            <person name="Han C."/>
            <person name="Land M."/>
            <person name="Hauser L."/>
            <person name="Markowitz V."/>
            <person name="Cheng J.-F."/>
            <person name="Hugenholtz P."/>
            <person name="Woyke T."/>
            <person name="Wu D."/>
            <person name="Tindall B."/>
            <person name="Faehnrich R."/>
            <person name="Brambilla E."/>
            <person name="Klenk H.-P."/>
            <person name="Eisen J.A."/>
        </authorList>
    </citation>
    <scope>NUCLEOTIDE SEQUENCE [LARGE SCALE GENOMIC DNA]</scope>
    <source>
        <strain evidence="11">DSM 14977 / NBRC 100410 / VKM B-2274 / 506</strain>
    </source>
</reference>
<feature type="transmembrane region" description="Helical" evidence="8">
    <location>
        <begin position="348"/>
        <end position="367"/>
    </location>
</feature>
<dbReference type="Pfam" id="PF00528">
    <property type="entry name" value="BPD_transp_1"/>
    <property type="match status" value="2"/>
</dbReference>
<feature type="transmembrane region" description="Helical" evidence="8">
    <location>
        <begin position="436"/>
        <end position="458"/>
    </location>
</feature>
<keyword evidence="4" id="KW-0997">Cell inner membrane</keyword>
<feature type="transmembrane region" description="Helical" evidence="8">
    <location>
        <begin position="224"/>
        <end position="241"/>
    </location>
</feature>
<dbReference type="EMBL" id="CP002361">
    <property type="protein sequence ID" value="ADR37088.1"/>
    <property type="molecule type" value="Genomic_DNA"/>
</dbReference>
<keyword evidence="3" id="KW-1003">Cell membrane</keyword>